<evidence type="ECO:0000256" key="1">
    <source>
        <dbReference type="ARBA" id="ARBA00009156"/>
    </source>
</evidence>
<dbReference type="InterPro" id="IPR005334">
    <property type="entry name" value="Tctex-1-like"/>
</dbReference>
<comment type="caution">
    <text evidence="9">The sequence shown here is derived from an EMBL/GenBank/DDBJ whole genome shotgun (WGS) entry which is preliminary data.</text>
</comment>
<protein>
    <recommendedName>
        <fullName evidence="6">Xylulose kinase</fullName>
        <ecNumber evidence="6">2.7.1.17</ecNumber>
    </recommendedName>
</protein>
<dbReference type="GO" id="GO:0005524">
    <property type="term" value="F:ATP binding"/>
    <property type="evidence" value="ECO:0007669"/>
    <property type="project" value="UniProtKB-UniRule"/>
</dbReference>
<comment type="catalytic activity">
    <reaction evidence="5 6">
        <text>D-xylulose + ATP = D-xylulose 5-phosphate + ADP + H(+)</text>
        <dbReference type="Rhea" id="RHEA:10964"/>
        <dbReference type="ChEBI" id="CHEBI:15378"/>
        <dbReference type="ChEBI" id="CHEBI:17140"/>
        <dbReference type="ChEBI" id="CHEBI:30616"/>
        <dbReference type="ChEBI" id="CHEBI:57737"/>
        <dbReference type="ChEBI" id="CHEBI:456216"/>
        <dbReference type="EC" id="2.7.1.17"/>
    </reaction>
</comment>
<dbReference type="Pfam" id="PF00370">
    <property type="entry name" value="FGGY_N"/>
    <property type="match status" value="1"/>
</dbReference>
<dbReference type="GO" id="GO:0042732">
    <property type="term" value="P:D-xylose metabolic process"/>
    <property type="evidence" value="ECO:0007669"/>
    <property type="project" value="UniProtKB-UniRule"/>
</dbReference>
<evidence type="ECO:0000256" key="2">
    <source>
        <dbReference type="ARBA" id="ARBA00022629"/>
    </source>
</evidence>
<dbReference type="GO" id="GO:0005829">
    <property type="term" value="C:cytosol"/>
    <property type="evidence" value="ECO:0007669"/>
    <property type="project" value="TreeGrafter"/>
</dbReference>
<dbReference type="AlphaFoldDB" id="A0AAD5Y1Y5"/>
<dbReference type="InterPro" id="IPR018484">
    <property type="entry name" value="FGGY_N"/>
</dbReference>
<dbReference type="EMBL" id="JADGJW010000090">
    <property type="protein sequence ID" value="KAJ3224529.1"/>
    <property type="molecule type" value="Genomic_DNA"/>
</dbReference>
<keyword evidence="2 6" id="KW-0859">Xylose metabolism</keyword>
<evidence type="ECO:0000256" key="3">
    <source>
        <dbReference type="ARBA" id="ARBA00022679"/>
    </source>
</evidence>
<name>A0AAD5Y1Y5_9FUNG</name>
<dbReference type="GO" id="GO:0005997">
    <property type="term" value="P:xylulose metabolic process"/>
    <property type="evidence" value="ECO:0007669"/>
    <property type="project" value="TreeGrafter"/>
</dbReference>
<evidence type="ECO:0000313" key="9">
    <source>
        <dbReference type="EMBL" id="KAJ3224529.1"/>
    </source>
</evidence>
<comment type="similarity">
    <text evidence="1 6">Belongs to the FGGY kinase family.</text>
</comment>
<dbReference type="GO" id="GO:0004856">
    <property type="term" value="F:D-xylulokinase activity"/>
    <property type="evidence" value="ECO:0007669"/>
    <property type="project" value="UniProtKB-UniRule"/>
</dbReference>
<dbReference type="InterPro" id="IPR043129">
    <property type="entry name" value="ATPase_NBD"/>
</dbReference>
<feature type="domain" description="Carbohydrate kinase FGGY N-terminal" evidence="7">
    <location>
        <begin position="3"/>
        <end position="277"/>
    </location>
</feature>
<comment type="function">
    <text evidence="6">Highly specific D-xylulose kinase which participates in the catabolism of xylose. Xylose is a major component of hemicelluloses such as xylan. Most fungi utilize D-xylose via three enzymatic reactions, xylose reductase (XR), xylitol dehydrogenase (XDH), and xylulokinase, to form xylulose 5-phosphate, which enters pentose phosphate pathway.</text>
</comment>
<dbReference type="Proteomes" id="UP001211065">
    <property type="component" value="Unassembled WGS sequence"/>
</dbReference>
<evidence type="ECO:0000256" key="6">
    <source>
        <dbReference type="RuleBase" id="RU367058"/>
    </source>
</evidence>
<evidence type="ECO:0000259" key="8">
    <source>
        <dbReference type="Pfam" id="PF02782"/>
    </source>
</evidence>
<organism evidence="9 10">
    <name type="scientific">Clydaea vesicula</name>
    <dbReference type="NCBI Taxonomy" id="447962"/>
    <lineage>
        <taxon>Eukaryota</taxon>
        <taxon>Fungi</taxon>
        <taxon>Fungi incertae sedis</taxon>
        <taxon>Chytridiomycota</taxon>
        <taxon>Chytridiomycota incertae sedis</taxon>
        <taxon>Chytridiomycetes</taxon>
        <taxon>Lobulomycetales</taxon>
        <taxon>Lobulomycetaceae</taxon>
        <taxon>Clydaea</taxon>
    </lineage>
</organism>
<keyword evidence="4 6" id="KW-0418">Kinase</keyword>
<keyword evidence="6" id="KW-0119">Carbohydrate metabolism</keyword>
<feature type="domain" description="Carbohydrate kinase FGGY C-terminal" evidence="8">
    <location>
        <begin position="287"/>
        <end position="489"/>
    </location>
</feature>
<keyword evidence="10" id="KW-1185">Reference proteome</keyword>
<dbReference type="CDD" id="cd21459">
    <property type="entry name" value="DLC-like_TCTEX1D2"/>
    <property type="match status" value="1"/>
</dbReference>
<evidence type="ECO:0000256" key="5">
    <source>
        <dbReference type="ARBA" id="ARBA00048885"/>
    </source>
</evidence>
<dbReference type="InterPro" id="IPR042024">
    <property type="entry name" value="D-XK_euk"/>
</dbReference>
<proteinExistence type="inferred from homology"/>
<keyword evidence="3 6" id="KW-0808">Transferase</keyword>
<dbReference type="InterPro" id="IPR018485">
    <property type="entry name" value="FGGY_C"/>
</dbReference>
<sequence>MEYFLSFDFSTQGLKAVCIDSAGVLKYNSVLNFDLDLPNFKTTNGTHQFEDTFTSPPLMWVAALENLLLKMKSENFDFSLVKAISGCGQQHGSVYLNKDARNIFKNLNSDLSLVEQLKNVFSCDSPVWQDSSTKNEIKILTKIVSDSDMVKLSGSNYYERFTASQILKKVQTGVEFHRVQLVSNFATNLFLLPEGSCVANDYFCPIESSDASGMNLLNIDKKCWIPEIITALGLEKDKIGDVIDSQIVGNVGSFFSEKFGFTSDCKIVIFSGDNPSTFCSYQSTDLVFSLGTSDTCFFSVPKINKNAKGLGGHVFVHPHNPDKYMGMVNSNTLKLLMQFHKVCFKNGSLARLKVRDEYFNKSWQLFNASLKKLSSNINYFGFYFFQEEIQPKLKCNLKFVKKENHFVEIKDFDDKEVNAKCILESQFFAMKYYATQLGKLNYDRVFVTGGASSNKEILQYLSNIFNKPIYQQKHGNASAAFGGCLRAIYEFNKLKDPSLIYDDFLANFNFETIKIIDPVNDDELRFHLDKKYHDYVELRCDYTLRPNFQKKFRPQIVGKLIKQLLNDRLTGATYHPDTCSQWTKEISDEIKIKLKELDLKRYKYVVNVVIGEMRGEGVRMGCRCFWDSDTDNIAQETFINVFFHFSTLF</sequence>
<dbReference type="SUPFAM" id="SSF53067">
    <property type="entry name" value="Actin-like ATPase domain"/>
    <property type="match status" value="2"/>
</dbReference>
<dbReference type="EC" id="2.7.1.17" evidence="6"/>
<evidence type="ECO:0000259" key="7">
    <source>
        <dbReference type="Pfam" id="PF00370"/>
    </source>
</evidence>
<dbReference type="Pfam" id="PF02782">
    <property type="entry name" value="FGGY_C"/>
    <property type="match status" value="1"/>
</dbReference>
<keyword evidence="6" id="KW-0547">Nucleotide-binding</keyword>
<dbReference type="Pfam" id="PF03645">
    <property type="entry name" value="Tctex-1"/>
    <property type="match status" value="1"/>
</dbReference>
<accession>A0AAD5Y1Y5</accession>
<dbReference type="Gene3D" id="3.30.1140.40">
    <property type="entry name" value="Tctex-1"/>
    <property type="match status" value="1"/>
</dbReference>
<dbReference type="InterPro" id="IPR038586">
    <property type="entry name" value="Tctex-1-like_sf"/>
</dbReference>
<keyword evidence="6" id="KW-0067">ATP-binding</keyword>
<dbReference type="PANTHER" id="PTHR10196:SF57">
    <property type="entry name" value="XYLULOSE KINASE"/>
    <property type="match status" value="1"/>
</dbReference>
<gene>
    <name evidence="9" type="ORF">HK099_008328</name>
</gene>
<evidence type="ECO:0000313" key="10">
    <source>
        <dbReference type="Proteomes" id="UP001211065"/>
    </source>
</evidence>
<dbReference type="PANTHER" id="PTHR10196">
    <property type="entry name" value="SUGAR KINASE"/>
    <property type="match status" value="1"/>
</dbReference>
<dbReference type="CDD" id="cd07776">
    <property type="entry name" value="ASKHA_NBD_FGGY_SpXK-like"/>
    <property type="match status" value="1"/>
</dbReference>
<dbReference type="Gene3D" id="3.30.420.40">
    <property type="match status" value="2"/>
</dbReference>
<evidence type="ECO:0000256" key="4">
    <source>
        <dbReference type="ARBA" id="ARBA00022777"/>
    </source>
</evidence>
<reference evidence="9" key="1">
    <citation type="submission" date="2020-05" db="EMBL/GenBank/DDBJ databases">
        <title>Phylogenomic resolution of chytrid fungi.</title>
        <authorList>
            <person name="Stajich J.E."/>
            <person name="Amses K."/>
            <person name="Simmons R."/>
            <person name="Seto K."/>
            <person name="Myers J."/>
            <person name="Bonds A."/>
            <person name="Quandt C.A."/>
            <person name="Barry K."/>
            <person name="Liu P."/>
            <person name="Grigoriev I."/>
            <person name="Longcore J.E."/>
            <person name="James T.Y."/>
        </authorList>
    </citation>
    <scope>NUCLEOTIDE SEQUENCE</scope>
    <source>
        <strain evidence="9">JEL0476</strain>
    </source>
</reference>